<feature type="domain" description="HTH LytTR-type" evidence="2">
    <location>
        <begin position="195"/>
        <end position="289"/>
    </location>
</feature>
<feature type="transmembrane region" description="Helical" evidence="1">
    <location>
        <begin position="99"/>
        <end position="123"/>
    </location>
</feature>
<keyword evidence="1" id="KW-0812">Transmembrane</keyword>
<dbReference type="AlphaFoldDB" id="E4RRP3"/>
<dbReference type="Proteomes" id="UP000007435">
    <property type="component" value="Chromosome"/>
</dbReference>
<dbReference type="eggNOG" id="COG3279">
    <property type="taxonomic scope" value="Bacteria"/>
</dbReference>
<dbReference type="Pfam" id="PF04397">
    <property type="entry name" value="LytTR"/>
    <property type="match status" value="1"/>
</dbReference>
<dbReference type="EMBL" id="CP002305">
    <property type="protein sequence ID" value="ADQ16699.1"/>
    <property type="molecule type" value="Genomic_DNA"/>
</dbReference>
<dbReference type="InterPro" id="IPR007492">
    <property type="entry name" value="LytTR_DNA-bd_dom"/>
</dbReference>
<proteinExistence type="predicted"/>
<dbReference type="PROSITE" id="PS50930">
    <property type="entry name" value="HTH_LYTTR"/>
    <property type="match status" value="1"/>
</dbReference>
<dbReference type="GO" id="GO:0000156">
    <property type="term" value="F:phosphorelay response regulator activity"/>
    <property type="evidence" value="ECO:0007669"/>
    <property type="project" value="InterPro"/>
</dbReference>
<gene>
    <name evidence="3" type="ordered locus">Lbys_0963</name>
</gene>
<dbReference type="InterPro" id="IPR046947">
    <property type="entry name" value="LytR-like"/>
</dbReference>
<feature type="transmembrane region" description="Helical" evidence="1">
    <location>
        <begin position="66"/>
        <end position="87"/>
    </location>
</feature>
<dbReference type="Gene3D" id="2.40.50.1020">
    <property type="entry name" value="LytTr DNA-binding domain"/>
    <property type="match status" value="1"/>
</dbReference>
<keyword evidence="4" id="KW-1185">Reference proteome</keyword>
<dbReference type="STRING" id="649349.Lbys_0963"/>
<reference evidence="3 4" key="2">
    <citation type="journal article" date="2011" name="Stand. Genomic Sci.">
        <title>Complete genome sequence of Leadbetterella byssophila type strain (4M15).</title>
        <authorList>
            <person name="Abt B."/>
            <person name="Teshima H."/>
            <person name="Lucas S."/>
            <person name="Lapidus A."/>
            <person name="Del Rio T.G."/>
            <person name="Nolan M."/>
            <person name="Tice H."/>
            <person name="Cheng J.F."/>
            <person name="Pitluck S."/>
            <person name="Liolios K."/>
            <person name="Pagani I."/>
            <person name="Ivanova N."/>
            <person name="Mavromatis K."/>
            <person name="Pati A."/>
            <person name="Tapia R."/>
            <person name="Han C."/>
            <person name="Goodwin L."/>
            <person name="Chen A."/>
            <person name="Palaniappan K."/>
            <person name="Land M."/>
            <person name="Hauser L."/>
            <person name="Chang Y.J."/>
            <person name="Jeffries C.D."/>
            <person name="Rohde M."/>
            <person name="Goker M."/>
            <person name="Tindall B.J."/>
            <person name="Detter J.C."/>
            <person name="Woyke T."/>
            <person name="Bristow J."/>
            <person name="Eisen J.A."/>
            <person name="Markowitz V."/>
            <person name="Hugenholtz P."/>
            <person name="Klenk H.P."/>
            <person name="Kyrpides N.C."/>
        </authorList>
    </citation>
    <scope>NUCLEOTIDE SEQUENCE [LARGE SCALE GENOMIC DNA]</scope>
    <source>
        <strain evidence="4">DSM 17132 / JCM 16389 / KACC 11308 / NBRC 106382 / 4M15</strain>
    </source>
</reference>
<name>E4RRP3_LEAB4</name>
<dbReference type="HOGENOM" id="CLU_939395_0_0_10"/>
<feature type="transmembrane region" description="Helical" evidence="1">
    <location>
        <begin position="32"/>
        <end position="54"/>
    </location>
</feature>
<protein>
    <submittedName>
        <fullName evidence="3">Response regulator receiver protein</fullName>
    </submittedName>
</protein>
<evidence type="ECO:0000313" key="3">
    <source>
        <dbReference type="EMBL" id="ADQ16699.1"/>
    </source>
</evidence>
<keyword evidence="1" id="KW-0472">Membrane</keyword>
<dbReference type="KEGG" id="lby:Lbys_0963"/>
<evidence type="ECO:0000259" key="2">
    <source>
        <dbReference type="PROSITE" id="PS50930"/>
    </source>
</evidence>
<sequence length="296" mass="34670">MCNPKCIALINKNTLTIKHTYQIFQHREKVNFIFVTCIMLFVLANVLLDFLHSLSQSSSFYISESLLFSSCYWLLFMPLVTLVLKMIQGTERLDLKLLLVKLASICHLFSYPALVFIISKIFYYHTFDYWQTFNFGLSAYFIKTVIVYGFSFLAFTLINKSIQLSKIENDVEAITDKQNFISSILIVDNNNKKLLLKVNDIFYFSANSPYISIYISQKRYLHTETLKSLEKQLDNKQFVRIHKSHIVNIHKISSIESRQNGDYDITLSDNTILRLSRNYAKNFKSKFSDFHQLNTK</sequence>
<dbReference type="PANTHER" id="PTHR37299">
    <property type="entry name" value="TRANSCRIPTIONAL REGULATOR-RELATED"/>
    <property type="match status" value="1"/>
</dbReference>
<evidence type="ECO:0000256" key="1">
    <source>
        <dbReference type="SAM" id="Phobius"/>
    </source>
</evidence>
<dbReference type="PANTHER" id="PTHR37299:SF1">
    <property type="entry name" value="STAGE 0 SPORULATION PROTEIN A HOMOLOG"/>
    <property type="match status" value="1"/>
</dbReference>
<dbReference type="GO" id="GO:0003677">
    <property type="term" value="F:DNA binding"/>
    <property type="evidence" value="ECO:0007669"/>
    <property type="project" value="InterPro"/>
</dbReference>
<reference key="1">
    <citation type="submission" date="2010-11" db="EMBL/GenBank/DDBJ databases">
        <title>The complete genome of Leadbetterella byssophila DSM 17132.</title>
        <authorList>
            <consortium name="US DOE Joint Genome Institute (JGI-PGF)"/>
            <person name="Lucas S."/>
            <person name="Copeland A."/>
            <person name="Lapidus A."/>
            <person name="Glavina del Rio T."/>
            <person name="Dalin E."/>
            <person name="Tice H."/>
            <person name="Bruce D."/>
            <person name="Goodwin L."/>
            <person name="Pitluck S."/>
            <person name="Kyrpides N."/>
            <person name="Mavromatis K."/>
            <person name="Ivanova N."/>
            <person name="Teshima H."/>
            <person name="Brettin T."/>
            <person name="Detter J.C."/>
            <person name="Han C."/>
            <person name="Tapia R."/>
            <person name="Land M."/>
            <person name="Hauser L."/>
            <person name="Markowitz V."/>
            <person name="Cheng J.-F."/>
            <person name="Hugenholtz P."/>
            <person name="Woyke T."/>
            <person name="Wu D."/>
            <person name="Tindall B."/>
            <person name="Pomrenke H.G."/>
            <person name="Brambilla E."/>
            <person name="Klenk H.-P."/>
            <person name="Eisen J.A."/>
        </authorList>
    </citation>
    <scope>NUCLEOTIDE SEQUENCE [LARGE SCALE GENOMIC DNA]</scope>
    <source>
        <strain>DSM 17132</strain>
    </source>
</reference>
<accession>E4RRP3</accession>
<keyword evidence="1" id="KW-1133">Transmembrane helix</keyword>
<evidence type="ECO:0000313" key="4">
    <source>
        <dbReference type="Proteomes" id="UP000007435"/>
    </source>
</evidence>
<feature type="transmembrane region" description="Helical" evidence="1">
    <location>
        <begin position="135"/>
        <end position="158"/>
    </location>
</feature>
<dbReference type="SMART" id="SM00850">
    <property type="entry name" value="LytTR"/>
    <property type="match status" value="1"/>
</dbReference>
<organism evidence="3 4">
    <name type="scientific">Leadbetterella byssophila (strain DSM 17132 / JCM 16389 / KACC 11308 / NBRC 106382 / 4M15)</name>
    <dbReference type="NCBI Taxonomy" id="649349"/>
    <lineage>
        <taxon>Bacteria</taxon>
        <taxon>Pseudomonadati</taxon>
        <taxon>Bacteroidota</taxon>
        <taxon>Cytophagia</taxon>
        <taxon>Cytophagales</taxon>
        <taxon>Leadbetterellaceae</taxon>
        <taxon>Leadbetterella</taxon>
    </lineage>
</organism>